<evidence type="ECO:0000313" key="9">
    <source>
        <dbReference type="Proteomes" id="UP000002043"/>
    </source>
</evidence>
<keyword evidence="5" id="KW-0812">Transmembrane</keyword>
<accession>D3SL04</accession>
<protein>
    <submittedName>
        <fullName evidence="8">Outer membrane efflux protein</fullName>
    </submittedName>
</protein>
<keyword evidence="3" id="KW-0813">Transport</keyword>
<dbReference type="Gene3D" id="1.20.1600.10">
    <property type="entry name" value="Outer membrane efflux proteins (OEP)"/>
    <property type="match status" value="1"/>
</dbReference>
<evidence type="ECO:0000256" key="1">
    <source>
        <dbReference type="ARBA" id="ARBA00004442"/>
    </source>
</evidence>
<evidence type="ECO:0000256" key="4">
    <source>
        <dbReference type="ARBA" id="ARBA00022452"/>
    </source>
</evidence>
<dbReference type="PANTHER" id="PTHR30026:SF21">
    <property type="entry name" value="SLR1270 PROTEIN"/>
    <property type="match status" value="1"/>
</dbReference>
<gene>
    <name evidence="8" type="ordered locus">Thal_0801</name>
</gene>
<dbReference type="AlphaFoldDB" id="D3SL04"/>
<dbReference type="SUPFAM" id="SSF56954">
    <property type="entry name" value="Outer membrane efflux proteins (OEP)"/>
    <property type="match status" value="1"/>
</dbReference>
<dbReference type="GO" id="GO:1990281">
    <property type="term" value="C:efflux pump complex"/>
    <property type="evidence" value="ECO:0007669"/>
    <property type="project" value="TreeGrafter"/>
</dbReference>
<dbReference type="RefSeq" id="WP_012991840.1">
    <property type="nucleotide sequence ID" value="NC_013894.1"/>
</dbReference>
<comment type="subcellular location">
    <subcellularLocation>
        <location evidence="1">Cell outer membrane</location>
    </subcellularLocation>
</comment>
<evidence type="ECO:0000256" key="6">
    <source>
        <dbReference type="ARBA" id="ARBA00023136"/>
    </source>
</evidence>
<reference evidence="9" key="1">
    <citation type="journal article" date="2010" name="Stand. Genomic Sci.">
        <title>Complete genome sequence of Thermocrinis albus type strain (HI 11/12T).</title>
        <authorList>
            <person name="Wirth R."/>
            <person name="Sikorski J."/>
            <person name="Brambilla E."/>
            <person name="Misra M."/>
            <person name="Lapidus A."/>
            <person name="Copeland A."/>
            <person name="Nolan M."/>
            <person name="Lucas S."/>
            <person name="Chen F."/>
            <person name="Tice H."/>
            <person name="Cheng J.F."/>
            <person name="Han C."/>
            <person name="Detter J.C."/>
            <person name="Tapia R."/>
            <person name="Bruce D."/>
            <person name="Goodwin L."/>
            <person name="Pitluck S."/>
            <person name="Pati A."/>
            <person name="Anderson I."/>
            <person name="Ivanova N."/>
            <person name="Mavromatis K."/>
            <person name="Mikhailova N."/>
            <person name="Chen A."/>
            <person name="Palaniappan K."/>
            <person name="Bilek Y."/>
            <person name="Hader T."/>
            <person name="Land M."/>
            <person name="Hauser L."/>
            <person name="Chang Y.J."/>
            <person name="Jeffries C.D."/>
            <person name="Tindall B.J."/>
            <person name="Rohde M."/>
            <person name="Goker M."/>
            <person name="Bristow J."/>
            <person name="Eisen J.A."/>
            <person name="Markowitz V."/>
            <person name="Hugenholtz P."/>
            <person name="Kyrpides N.C."/>
            <person name="Klenk H.P."/>
        </authorList>
    </citation>
    <scope>NUCLEOTIDE SEQUENCE [LARGE SCALE GENOMIC DNA]</scope>
    <source>
        <strain evidence="9">DSM 14484 / JCM 11386 / HI 11/12</strain>
    </source>
</reference>
<dbReference type="STRING" id="638303.Thal_0801"/>
<dbReference type="Proteomes" id="UP000002043">
    <property type="component" value="Chromosome"/>
</dbReference>
<sequence length="435" mass="49211">MKRVLSLLLVVSSTWATEYTAKDLVEMALQNNREIRASQREVEASRLELRAARGAYFPRLKLEETYTRTDLPVYAFMMRLQQERLGPQDLANINNPPTTSNFETKFTLEIPIWLGGKVQAGVSLAEKNYKASLLESERLRQDVVLKTYEAYIDASVAKESIKVAQQAVKDAKEHVRLAKQMNQVGVALFSDVLRAQVYLSSALQKEEEAKNAYKVAKKGIELVVGKPLGEFDVKGVEGCPTVQIEDLKKEALVRRKDLKALEERINMMRSMYYYVLSDNLPQIYAFGSYILSSKDRPFGSGGSGYLIGVGLSWTFDTGLTTFHKAQSQLERERSLREKLKLMQEKVLFDLDKNYADYVNALNAYTSAQDRVKASEEVVRVMETRYRNGLARMVDLLDAQTELDKARFDLVKATGECNKAYVRLLHTAGVLGEVLP</sequence>
<keyword evidence="7" id="KW-0998">Cell outer membrane</keyword>
<dbReference type="KEGG" id="tal:Thal_0801"/>
<dbReference type="InterPro" id="IPR003423">
    <property type="entry name" value="OMP_efflux"/>
</dbReference>
<comment type="similarity">
    <text evidence="2">Belongs to the outer membrane factor (OMF) (TC 1.B.17) family.</text>
</comment>
<keyword evidence="6" id="KW-0472">Membrane</keyword>
<keyword evidence="9" id="KW-1185">Reference proteome</keyword>
<proteinExistence type="inferred from homology"/>
<evidence type="ECO:0000256" key="2">
    <source>
        <dbReference type="ARBA" id="ARBA00007613"/>
    </source>
</evidence>
<dbReference type="InterPro" id="IPR051906">
    <property type="entry name" value="TolC-like"/>
</dbReference>
<evidence type="ECO:0000256" key="5">
    <source>
        <dbReference type="ARBA" id="ARBA00022692"/>
    </source>
</evidence>
<keyword evidence="4" id="KW-1134">Transmembrane beta strand</keyword>
<organism evidence="8 9">
    <name type="scientific">Thermocrinis albus (strain DSM 14484 / JCM 11386 / HI 11/12)</name>
    <dbReference type="NCBI Taxonomy" id="638303"/>
    <lineage>
        <taxon>Bacteria</taxon>
        <taxon>Pseudomonadati</taxon>
        <taxon>Aquificota</taxon>
        <taxon>Aquificia</taxon>
        <taxon>Aquificales</taxon>
        <taxon>Aquificaceae</taxon>
        <taxon>Thermocrinis</taxon>
    </lineage>
</organism>
<evidence type="ECO:0000313" key="8">
    <source>
        <dbReference type="EMBL" id="ADC89434.1"/>
    </source>
</evidence>
<dbReference type="PANTHER" id="PTHR30026">
    <property type="entry name" value="OUTER MEMBRANE PROTEIN TOLC"/>
    <property type="match status" value="1"/>
</dbReference>
<dbReference type="HOGENOM" id="CLU_012817_10_3_0"/>
<evidence type="ECO:0000256" key="3">
    <source>
        <dbReference type="ARBA" id="ARBA00022448"/>
    </source>
</evidence>
<dbReference type="eggNOG" id="COG1538">
    <property type="taxonomic scope" value="Bacteria"/>
</dbReference>
<dbReference type="GO" id="GO:0009279">
    <property type="term" value="C:cell outer membrane"/>
    <property type="evidence" value="ECO:0007669"/>
    <property type="project" value="UniProtKB-SubCell"/>
</dbReference>
<evidence type="ECO:0000256" key="7">
    <source>
        <dbReference type="ARBA" id="ARBA00023237"/>
    </source>
</evidence>
<name>D3SL04_THEAH</name>
<dbReference type="GO" id="GO:0015562">
    <property type="term" value="F:efflux transmembrane transporter activity"/>
    <property type="evidence" value="ECO:0007669"/>
    <property type="project" value="InterPro"/>
</dbReference>
<dbReference type="GO" id="GO:0015288">
    <property type="term" value="F:porin activity"/>
    <property type="evidence" value="ECO:0007669"/>
    <property type="project" value="TreeGrafter"/>
</dbReference>
<dbReference type="OrthoDB" id="13803at2"/>
<dbReference type="EMBL" id="CP001931">
    <property type="protein sequence ID" value="ADC89434.1"/>
    <property type="molecule type" value="Genomic_DNA"/>
</dbReference>
<dbReference type="Pfam" id="PF02321">
    <property type="entry name" value="OEP"/>
    <property type="match status" value="2"/>
</dbReference>